<organism evidence="3 4">
    <name type="scientific">Periophthalmus magnuspinnatus</name>
    <dbReference type="NCBI Taxonomy" id="409849"/>
    <lineage>
        <taxon>Eukaryota</taxon>
        <taxon>Metazoa</taxon>
        <taxon>Chordata</taxon>
        <taxon>Craniata</taxon>
        <taxon>Vertebrata</taxon>
        <taxon>Euteleostomi</taxon>
        <taxon>Actinopterygii</taxon>
        <taxon>Neopterygii</taxon>
        <taxon>Teleostei</taxon>
        <taxon>Neoteleostei</taxon>
        <taxon>Acanthomorphata</taxon>
        <taxon>Gobiaria</taxon>
        <taxon>Gobiiformes</taxon>
        <taxon>Gobioidei</taxon>
        <taxon>Gobiidae</taxon>
        <taxon>Oxudercinae</taxon>
        <taxon>Periophthalmus</taxon>
    </lineage>
</organism>
<evidence type="ECO:0000313" key="3">
    <source>
        <dbReference type="Ensembl" id="ENSPMGP00000027441.1"/>
    </source>
</evidence>
<sequence>PGPAPGPGPERPGPTRPGPTRPGPERPGPERPGPERPGPRAVEHYGLLEDFISTLHRAIPGLLSPSERVRISLGLRAKVTHGKRI</sequence>
<dbReference type="Pfam" id="PF14973">
    <property type="entry name" value="TINF2_N"/>
    <property type="match status" value="1"/>
</dbReference>
<dbReference type="InterPro" id="IPR029400">
    <property type="entry name" value="TINF2_N"/>
</dbReference>
<accession>A0A3B4BFY7</accession>
<proteinExistence type="predicted"/>
<feature type="region of interest" description="Disordered" evidence="1">
    <location>
        <begin position="1"/>
        <end position="42"/>
    </location>
</feature>
<feature type="domain" description="TERF1-interacting nuclear factor 2 N-terminal" evidence="2">
    <location>
        <begin position="40"/>
        <end position="79"/>
    </location>
</feature>
<dbReference type="AlphaFoldDB" id="A0A3B4BFY7"/>
<reference evidence="3" key="2">
    <citation type="submission" date="2025-09" db="UniProtKB">
        <authorList>
            <consortium name="Ensembl"/>
        </authorList>
    </citation>
    <scope>IDENTIFICATION</scope>
</reference>
<keyword evidence="4" id="KW-1185">Reference proteome</keyword>
<protein>
    <recommendedName>
        <fullName evidence="2">TERF1-interacting nuclear factor 2 N-terminal domain-containing protein</fullName>
    </recommendedName>
</protein>
<dbReference type="Proteomes" id="UP000261520">
    <property type="component" value="Unplaced"/>
</dbReference>
<feature type="compositionally biased region" description="Pro residues" evidence="1">
    <location>
        <begin position="1"/>
        <end position="22"/>
    </location>
</feature>
<feature type="compositionally biased region" description="Basic and acidic residues" evidence="1">
    <location>
        <begin position="23"/>
        <end position="42"/>
    </location>
</feature>
<evidence type="ECO:0000259" key="2">
    <source>
        <dbReference type="Pfam" id="PF14973"/>
    </source>
</evidence>
<dbReference type="Ensembl" id="ENSPMGT00000029237.1">
    <property type="protein sequence ID" value="ENSPMGP00000027441.1"/>
    <property type="gene ID" value="ENSPMGG00000022147.1"/>
</dbReference>
<evidence type="ECO:0000256" key="1">
    <source>
        <dbReference type="SAM" id="MobiDB-lite"/>
    </source>
</evidence>
<reference evidence="3" key="1">
    <citation type="submission" date="2025-08" db="UniProtKB">
        <authorList>
            <consortium name="Ensembl"/>
        </authorList>
    </citation>
    <scope>IDENTIFICATION</scope>
</reference>
<evidence type="ECO:0000313" key="4">
    <source>
        <dbReference type="Proteomes" id="UP000261520"/>
    </source>
</evidence>
<name>A0A3B4BFY7_9GOBI</name>